<evidence type="ECO:0000313" key="3">
    <source>
        <dbReference type="Proteomes" id="UP000631114"/>
    </source>
</evidence>
<dbReference type="AlphaFoldDB" id="A0A835LNT2"/>
<gene>
    <name evidence="2" type="ORF">IFM89_025796</name>
</gene>
<feature type="compositionally biased region" description="Basic residues" evidence="1">
    <location>
        <begin position="44"/>
        <end position="53"/>
    </location>
</feature>
<dbReference type="Proteomes" id="UP000631114">
    <property type="component" value="Unassembled WGS sequence"/>
</dbReference>
<feature type="region of interest" description="Disordered" evidence="1">
    <location>
        <begin position="1"/>
        <end position="64"/>
    </location>
</feature>
<proteinExistence type="predicted"/>
<dbReference type="EMBL" id="JADFTS010000007">
    <property type="protein sequence ID" value="KAF9598179.1"/>
    <property type="molecule type" value="Genomic_DNA"/>
</dbReference>
<evidence type="ECO:0000313" key="2">
    <source>
        <dbReference type="EMBL" id="KAF9598179.1"/>
    </source>
</evidence>
<organism evidence="2 3">
    <name type="scientific">Coptis chinensis</name>
    <dbReference type="NCBI Taxonomy" id="261450"/>
    <lineage>
        <taxon>Eukaryota</taxon>
        <taxon>Viridiplantae</taxon>
        <taxon>Streptophyta</taxon>
        <taxon>Embryophyta</taxon>
        <taxon>Tracheophyta</taxon>
        <taxon>Spermatophyta</taxon>
        <taxon>Magnoliopsida</taxon>
        <taxon>Ranunculales</taxon>
        <taxon>Ranunculaceae</taxon>
        <taxon>Coptidoideae</taxon>
        <taxon>Coptis</taxon>
    </lineage>
</organism>
<name>A0A835LNT2_9MAGN</name>
<reference evidence="2 3" key="1">
    <citation type="submission" date="2020-10" db="EMBL/GenBank/DDBJ databases">
        <title>The Coptis chinensis genome and diversification of protoberbering-type alkaloids.</title>
        <authorList>
            <person name="Wang B."/>
            <person name="Shu S."/>
            <person name="Song C."/>
            <person name="Liu Y."/>
        </authorList>
    </citation>
    <scope>NUCLEOTIDE SEQUENCE [LARGE SCALE GENOMIC DNA]</scope>
    <source>
        <strain evidence="2">HL-2020</strain>
        <tissue evidence="2">Leaf</tissue>
    </source>
</reference>
<evidence type="ECO:0000256" key="1">
    <source>
        <dbReference type="SAM" id="MobiDB-lite"/>
    </source>
</evidence>
<sequence>MRRIRDDDENTVRNTASKPNDQLPKSNTGKEAAVIDQQAWQRKNNNKRNRMKKNNNTQVLNAGVSSTKDDHEIFIEASLEVGISFGTQLRGWKRSLSTPILRLRGNDEALSIVLLKLLELLDQSRLQGHQ</sequence>
<feature type="compositionally biased region" description="Polar residues" evidence="1">
    <location>
        <begin position="12"/>
        <end position="29"/>
    </location>
</feature>
<protein>
    <submittedName>
        <fullName evidence="2">Uncharacterized protein</fullName>
    </submittedName>
</protein>
<keyword evidence="3" id="KW-1185">Reference proteome</keyword>
<accession>A0A835LNT2</accession>
<comment type="caution">
    <text evidence="2">The sequence shown here is derived from an EMBL/GenBank/DDBJ whole genome shotgun (WGS) entry which is preliminary data.</text>
</comment>